<dbReference type="RefSeq" id="WP_076033736.1">
    <property type="nucleotide sequence ID" value="NZ_CP016898.1"/>
</dbReference>
<keyword evidence="1" id="KW-0614">Plasmid</keyword>
<organism evidence="1 2">
    <name type="scientific">Acinetobacter soli</name>
    <dbReference type="NCBI Taxonomy" id="487316"/>
    <lineage>
        <taxon>Bacteria</taxon>
        <taxon>Pseudomonadati</taxon>
        <taxon>Pseudomonadota</taxon>
        <taxon>Gammaproteobacteria</taxon>
        <taxon>Moraxellales</taxon>
        <taxon>Moraxellaceae</taxon>
        <taxon>Acinetobacter</taxon>
    </lineage>
</organism>
<evidence type="ECO:0000313" key="1">
    <source>
        <dbReference type="EMBL" id="APV37728.1"/>
    </source>
</evidence>
<dbReference type="EMBL" id="CP016898">
    <property type="protein sequence ID" value="APV37728.1"/>
    <property type="molecule type" value="Genomic_DNA"/>
</dbReference>
<evidence type="ECO:0000313" key="2">
    <source>
        <dbReference type="Proteomes" id="UP000185674"/>
    </source>
</evidence>
<protein>
    <submittedName>
        <fullName evidence="1">Uncharacterized protein</fullName>
    </submittedName>
</protein>
<accession>A0A1P8ENC5</accession>
<dbReference type="KEGG" id="asol:BEN76_16910"/>
<dbReference type="Proteomes" id="UP000185674">
    <property type="component" value="Plasmid pGFJ2"/>
</dbReference>
<gene>
    <name evidence="1" type="ORF">BEN76_16910</name>
</gene>
<reference evidence="1 2" key="1">
    <citation type="submission" date="2016-08" db="EMBL/GenBank/DDBJ databases">
        <title>Complete genome sequence of Acinetobacter baylyi strain GFJ2.</title>
        <authorList>
            <person name="Tabata M."/>
            <person name="Kuboki S."/>
            <person name="Gibu N."/>
            <person name="Kinouchi Y."/>
            <person name="Vangnai A."/>
            <person name="Kasai D."/>
            <person name="Fukuda M."/>
        </authorList>
    </citation>
    <scope>NUCLEOTIDE SEQUENCE [LARGE SCALE GENOMIC DNA]</scope>
    <source>
        <strain evidence="1 2">GFJ2</strain>
        <plasmid evidence="2">Plasmid pgfj2</plasmid>
    </source>
</reference>
<geneLocation type="plasmid" evidence="2">
    <name>pgfj2</name>
</geneLocation>
<sequence>MNVLFQSLQAKKPILDSAAGNAATQISEMDSNELDVSQLNQQIANLRLVSLVLVLSLADSLVENSLDEDELPSDRFAALLAGLSGSENDDDEIDDIDGPTLDVITANVQDAWATLGADTKLIDTALSGDVAEADQALQTIAEIVESNVPDSDELDDFVKEFVHGASSAEIDDDGQILDAVGKTTVKQGKFGKVIYKAIKAVRNGKITVVNKRVAGKVKLTPKQKAALNKARVKAFSSTALSKRIKSVTKGKRAGLY</sequence>
<proteinExistence type="predicted"/>
<name>A0A1P8ENC5_9GAMM</name>
<dbReference type="AlphaFoldDB" id="A0A1P8ENC5"/>